<dbReference type="PANTHER" id="PTHR42760">
    <property type="entry name" value="SHORT-CHAIN DEHYDROGENASES/REDUCTASES FAMILY MEMBER"/>
    <property type="match status" value="1"/>
</dbReference>
<reference evidence="5" key="1">
    <citation type="submission" date="2016-10" db="EMBL/GenBank/DDBJ databases">
        <authorList>
            <person name="Varghese N."/>
            <person name="Submissions S."/>
        </authorList>
    </citation>
    <scope>NUCLEOTIDE SEQUENCE [LARGE SCALE GENOMIC DNA]</scope>
    <source>
        <strain evidence="5">DSM 45004</strain>
    </source>
</reference>
<dbReference type="InterPro" id="IPR057326">
    <property type="entry name" value="KR_dom"/>
</dbReference>
<evidence type="ECO:0000256" key="2">
    <source>
        <dbReference type="ARBA" id="ARBA00023002"/>
    </source>
</evidence>
<name>A0A1I1TL59_9ACTN</name>
<keyword evidence="5" id="KW-1185">Reference proteome</keyword>
<gene>
    <name evidence="4" type="ORF">SAMN04487819_101180</name>
</gene>
<dbReference type="EMBL" id="FOMZ01000001">
    <property type="protein sequence ID" value="SFD59391.1"/>
    <property type="molecule type" value="Genomic_DNA"/>
</dbReference>
<organism evidence="4 5">
    <name type="scientific">Actinopolyspora alba</name>
    <dbReference type="NCBI Taxonomy" id="673379"/>
    <lineage>
        <taxon>Bacteria</taxon>
        <taxon>Bacillati</taxon>
        <taxon>Actinomycetota</taxon>
        <taxon>Actinomycetes</taxon>
        <taxon>Actinopolysporales</taxon>
        <taxon>Actinopolysporaceae</taxon>
        <taxon>Actinopolyspora</taxon>
        <taxon>Actinopolyspora alba group</taxon>
    </lineage>
</organism>
<accession>A0A1I1TL59</accession>
<dbReference type="GO" id="GO:0016616">
    <property type="term" value="F:oxidoreductase activity, acting on the CH-OH group of donors, NAD or NADP as acceptor"/>
    <property type="evidence" value="ECO:0007669"/>
    <property type="project" value="UniProtKB-ARBA"/>
</dbReference>
<evidence type="ECO:0000313" key="5">
    <source>
        <dbReference type="Proteomes" id="UP000198716"/>
    </source>
</evidence>
<sequence>MTSTELFSLSGRTALVTGARTGIGRAVALGLAAAGADLVLLGHHDDLDEVTAEAGAHGGRVHRVVADLTDPSGAREVLEPVVAEHHIDILVNNAGIIHREPATEVGLDDWSRVLGINTDSVFALSQLVGRRMVERGDGRIINIASLLSFQGGKGVAGYAASKHAVAGLTRALANEWGPHGVRVNAIAPGYITTDNTAPLRDDPTREAEIRSRIPAGRWGEPEDLVGAAVFLSSRAANYINGHVLVVDGGWMSR</sequence>
<dbReference type="InterPro" id="IPR036291">
    <property type="entry name" value="NAD(P)-bd_dom_sf"/>
</dbReference>
<evidence type="ECO:0000259" key="3">
    <source>
        <dbReference type="SMART" id="SM00822"/>
    </source>
</evidence>
<dbReference type="SUPFAM" id="SSF51735">
    <property type="entry name" value="NAD(P)-binding Rossmann-fold domains"/>
    <property type="match status" value="1"/>
</dbReference>
<feature type="domain" description="Ketoreductase" evidence="3">
    <location>
        <begin position="12"/>
        <end position="189"/>
    </location>
</feature>
<dbReference type="SMART" id="SM00822">
    <property type="entry name" value="PKS_KR"/>
    <property type="match status" value="1"/>
</dbReference>
<dbReference type="PANTHER" id="PTHR42760:SF5">
    <property type="entry name" value="2-DEHYDRO-3-DEOXY-D-GLUCONATE 5-DEHYDROGENASE"/>
    <property type="match status" value="1"/>
</dbReference>
<dbReference type="Gene3D" id="3.40.50.720">
    <property type="entry name" value="NAD(P)-binding Rossmann-like Domain"/>
    <property type="match status" value="1"/>
</dbReference>
<dbReference type="PRINTS" id="PR00081">
    <property type="entry name" value="GDHRDH"/>
</dbReference>
<dbReference type="FunFam" id="3.40.50.720:FF:000084">
    <property type="entry name" value="Short-chain dehydrogenase reductase"/>
    <property type="match status" value="1"/>
</dbReference>
<dbReference type="AlphaFoldDB" id="A0A1I1TL59"/>
<dbReference type="Pfam" id="PF13561">
    <property type="entry name" value="adh_short_C2"/>
    <property type="match status" value="1"/>
</dbReference>
<dbReference type="PROSITE" id="PS00061">
    <property type="entry name" value="ADH_SHORT"/>
    <property type="match status" value="1"/>
</dbReference>
<evidence type="ECO:0000313" key="4">
    <source>
        <dbReference type="EMBL" id="SFD59391.1"/>
    </source>
</evidence>
<dbReference type="PRINTS" id="PR00080">
    <property type="entry name" value="SDRFAMILY"/>
</dbReference>
<dbReference type="InterPro" id="IPR002347">
    <property type="entry name" value="SDR_fam"/>
</dbReference>
<protein>
    <submittedName>
        <fullName evidence="4">2-deoxy-D-gluconate 3-dehydrogenase</fullName>
    </submittedName>
</protein>
<dbReference type="InterPro" id="IPR020904">
    <property type="entry name" value="Sc_DH/Rdtase_CS"/>
</dbReference>
<dbReference type="Proteomes" id="UP000198716">
    <property type="component" value="Unassembled WGS sequence"/>
</dbReference>
<comment type="similarity">
    <text evidence="1">Belongs to the short-chain dehydrogenases/reductases (SDR) family.</text>
</comment>
<proteinExistence type="inferred from homology"/>
<evidence type="ECO:0000256" key="1">
    <source>
        <dbReference type="ARBA" id="ARBA00006484"/>
    </source>
</evidence>
<dbReference type="RefSeq" id="WP_092922300.1">
    <property type="nucleotide sequence ID" value="NZ_FOMZ01000001.1"/>
</dbReference>
<keyword evidence="2" id="KW-0560">Oxidoreductase</keyword>